<organism evidence="2 3">
    <name type="scientific">Algoriphagus yeomjeoni</name>
    <dbReference type="NCBI Taxonomy" id="291403"/>
    <lineage>
        <taxon>Bacteria</taxon>
        <taxon>Pseudomonadati</taxon>
        <taxon>Bacteroidota</taxon>
        <taxon>Cytophagia</taxon>
        <taxon>Cytophagales</taxon>
        <taxon>Cyclobacteriaceae</taxon>
        <taxon>Algoriphagus</taxon>
    </lineage>
</organism>
<dbReference type="RefSeq" id="WP_111611694.1">
    <property type="nucleotide sequence ID" value="NZ_QLLK01000006.1"/>
</dbReference>
<accession>A0A327PAP3</accession>
<sequence length="505" mass="55051">MKKILNYIFLASILMYTSACDSNFDELNTNKVSATAIDPAFQLNAAIVGCAYPNGTLIYDIGIVQQIISPNSGVLTGANFNQDNRNATQELWQRYYRDVIKNTRDVISQVQDDPTRANLLNMTRIIQAFAFMVLTDDYGSIPYFEGGLGYSQQVFFPTYDSQEVIYEDIIKELTEATAALNLSGKIETADILYGGNLNKWKSFGNSLLLRAGMRLSAVNATKAQQVVQAAFQGGVILSNADNAKINHDANYLNTIGNLLNSTEASNFYLTAPFVDYLKSKNDPRLSAIAITYVDAKSGPEQTVAAGTYDASVHVGMPMGNDNAGAVQAAANLGLTSFYEFAQADRRRLAKNTAPNFLVTASQNNLLLAEARQRGWISSGDVESYYNAGVRAHMEQLGTVDAASSIAPAAADAYLAANPFDASKALEMINTQYWVSSFMNGPEAYANFRRSGFPILTTNPFPGKEVDFINRITYPNSEISVNSENVQAAISASGADNLATKVWWDK</sequence>
<evidence type="ECO:0000313" key="3">
    <source>
        <dbReference type="Proteomes" id="UP000249610"/>
    </source>
</evidence>
<keyword evidence="3" id="KW-1185">Reference proteome</keyword>
<dbReference type="EMBL" id="QLLK01000006">
    <property type="protein sequence ID" value="RAI89305.1"/>
    <property type="molecule type" value="Genomic_DNA"/>
</dbReference>
<dbReference type="SUPFAM" id="SSF48452">
    <property type="entry name" value="TPR-like"/>
    <property type="match status" value="1"/>
</dbReference>
<dbReference type="AlphaFoldDB" id="A0A327PAP3"/>
<comment type="caution">
    <text evidence="2">The sequence shown here is derived from an EMBL/GenBank/DDBJ whole genome shotgun (WGS) entry which is preliminary data.</text>
</comment>
<evidence type="ECO:0000256" key="1">
    <source>
        <dbReference type="SAM" id="SignalP"/>
    </source>
</evidence>
<reference evidence="2 3" key="1">
    <citation type="submission" date="2018-06" db="EMBL/GenBank/DDBJ databases">
        <title>Genomic Encyclopedia of Archaeal and Bacterial Type Strains, Phase II (KMG-II): from individual species to whole genera.</title>
        <authorList>
            <person name="Goeker M."/>
        </authorList>
    </citation>
    <scope>NUCLEOTIDE SEQUENCE [LARGE SCALE GENOMIC DNA]</scope>
    <source>
        <strain evidence="2 3">DSM 23446</strain>
    </source>
</reference>
<dbReference type="InterPro" id="IPR011990">
    <property type="entry name" value="TPR-like_helical_dom_sf"/>
</dbReference>
<protein>
    <submittedName>
        <fullName evidence="2">SusD-like starch-binding protein associating with outer membrane</fullName>
    </submittedName>
</protein>
<name>A0A327PAP3_9BACT</name>
<proteinExistence type="predicted"/>
<dbReference type="InterPro" id="IPR041662">
    <property type="entry name" value="SusD-like_2"/>
</dbReference>
<evidence type="ECO:0000313" key="2">
    <source>
        <dbReference type="EMBL" id="RAI89305.1"/>
    </source>
</evidence>
<dbReference type="Proteomes" id="UP000249610">
    <property type="component" value="Unassembled WGS sequence"/>
</dbReference>
<keyword evidence="1" id="KW-0732">Signal</keyword>
<gene>
    <name evidence="2" type="ORF">LV83_02346</name>
</gene>
<dbReference type="OrthoDB" id="973072at2"/>
<dbReference type="Pfam" id="PF12771">
    <property type="entry name" value="SusD-like_2"/>
    <property type="match status" value="1"/>
</dbReference>
<feature type="chain" id="PRO_5016327179" evidence="1">
    <location>
        <begin position="22"/>
        <end position="505"/>
    </location>
</feature>
<dbReference type="Gene3D" id="1.25.40.390">
    <property type="match status" value="1"/>
</dbReference>
<feature type="signal peptide" evidence="1">
    <location>
        <begin position="1"/>
        <end position="21"/>
    </location>
</feature>